<dbReference type="Gene3D" id="3.40.800.10">
    <property type="entry name" value="Ureohydrolase domain"/>
    <property type="match status" value="1"/>
</dbReference>
<evidence type="ECO:0000256" key="3">
    <source>
        <dbReference type="PROSITE-ProRule" id="PRU00742"/>
    </source>
</evidence>
<dbReference type="SUPFAM" id="SSF52768">
    <property type="entry name" value="Arginase/deacetylase"/>
    <property type="match status" value="1"/>
</dbReference>
<evidence type="ECO:0000256" key="1">
    <source>
        <dbReference type="ARBA" id="ARBA00022723"/>
    </source>
</evidence>
<evidence type="ECO:0000256" key="2">
    <source>
        <dbReference type="ARBA" id="ARBA00022801"/>
    </source>
</evidence>
<dbReference type="EMBL" id="PYFT01000001">
    <property type="protein sequence ID" value="PSR56013.1"/>
    <property type="molecule type" value="Genomic_DNA"/>
</dbReference>
<dbReference type="GO" id="GO:0033389">
    <property type="term" value="P:putrescine biosynthetic process from arginine, via agmatine"/>
    <property type="evidence" value="ECO:0007669"/>
    <property type="project" value="TreeGrafter"/>
</dbReference>
<dbReference type="RefSeq" id="WP_106932192.1">
    <property type="nucleotide sequence ID" value="NZ_PYFT01000001.1"/>
</dbReference>
<keyword evidence="2" id="KW-0378">Hydrolase</keyword>
<dbReference type="AlphaFoldDB" id="A0A2T2YKH3"/>
<name>A0A2T2YKH3_9BACT</name>
<reference evidence="4 5" key="1">
    <citation type="submission" date="2018-03" db="EMBL/GenBank/DDBJ databases">
        <title>Adhaeribacter sp. HMF7605 Genome sequencing and assembly.</title>
        <authorList>
            <person name="Kang H."/>
            <person name="Kang J."/>
            <person name="Cha I."/>
            <person name="Kim H."/>
            <person name="Joh K."/>
        </authorList>
    </citation>
    <scope>NUCLEOTIDE SEQUENCE [LARGE SCALE GENOMIC DNA]</scope>
    <source>
        <strain evidence="4 5">HMF7605</strain>
    </source>
</reference>
<proteinExistence type="inferred from homology"/>
<dbReference type="GO" id="GO:0046872">
    <property type="term" value="F:metal ion binding"/>
    <property type="evidence" value="ECO:0007669"/>
    <property type="project" value="UniProtKB-KW"/>
</dbReference>
<evidence type="ECO:0000313" key="5">
    <source>
        <dbReference type="Proteomes" id="UP000240357"/>
    </source>
</evidence>
<dbReference type="GO" id="GO:0008783">
    <property type="term" value="F:agmatinase activity"/>
    <property type="evidence" value="ECO:0007669"/>
    <property type="project" value="TreeGrafter"/>
</dbReference>
<accession>A0A2T2YKH3</accession>
<dbReference type="InterPro" id="IPR023696">
    <property type="entry name" value="Ureohydrolase_dom_sf"/>
</dbReference>
<gene>
    <name evidence="4" type="ORF">AHMF7605_22185</name>
</gene>
<dbReference type="PANTHER" id="PTHR11358:SF26">
    <property type="entry name" value="GUANIDINO ACID HYDROLASE, MITOCHONDRIAL"/>
    <property type="match status" value="1"/>
</dbReference>
<evidence type="ECO:0000313" key="4">
    <source>
        <dbReference type="EMBL" id="PSR56013.1"/>
    </source>
</evidence>
<dbReference type="PANTHER" id="PTHR11358">
    <property type="entry name" value="ARGINASE/AGMATINASE"/>
    <property type="match status" value="1"/>
</dbReference>
<keyword evidence="5" id="KW-1185">Reference proteome</keyword>
<dbReference type="PROSITE" id="PS51409">
    <property type="entry name" value="ARGINASE_2"/>
    <property type="match status" value="1"/>
</dbReference>
<dbReference type="Pfam" id="PF00491">
    <property type="entry name" value="Arginase"/>
    <property type="match status" value="1"/>
</dbReference>
<keyword evidence="1" id="KW-0479">Metal-binding</keyword>
<dbReference type="InterPro" id="IPR006035">
    <property type="entry name" value="Ureohydrolase"/>
</dbReference>
<comment type="caution">
    <text evidence="4">The sequence shown here is derived from an EMBL/GenBank/DDBJ whole genome shotgun (WGS) entry which is preliminary data.</text>
</comment>
<organism evidence="4 5">
    <name type="scientific">Adhaeribacter arboris</name>
    <dbReference type="NCBI Taxonomy" id="2072846"/>
    <lineage>
        <taxon>Bacteria</taxon>
        <taxon>Pseudomonadati</taxon>
        <taxon>Bacteroidota</taxon>
        <taxon>Cytophagia</taxon>
        <taxon>Cytophagales</taxon>
        <taxon>Hymenobacteraceae</taxon>
        <taxon>Adhaeribacter</taxon>
    </lineage>
</organism>
<dbReference type="Proteomes" id="UP000240357">
    <property type="component" value="Unassembled WGS sequence"/>
</dbReference>
<dbReference type="CDD" id="cd09988">
    <property type="entry name" value="Formimidoylglutamase"/>
    <property type="match status" value="1"/>
</dbReference>
<sequence>MNLSIFFEPITEEFNLSQSSPKTFGASLDSFIHKFPDWRQADIALLGINEVRGTGVDTQPEICPADEVRRKLYALKKGTGRYKIVDLGNLLSGITLEDTYLRIKEIVENLISHNTLPVLIGGSHDLDYGQFLAYENLDKAINLVIVDSHIDMSEEVEVPAHRQHLQRILLHEPNYLFSLSQVAYQSYFVEQEVAVVLEKLHFETIRLGQVHTNIQEVEPVLRHADLISFDIRALKHNDAPGYEPANPFGLTGEEACQLCWYAGLNDSLTSFGIYEYNPALDVRQVTASAIAVMIWYFVEGFYHRKNETDFTSNKFLKYAIGFHDNPNKMVFYKSKVSDKWWMEVEPLRSEKQPQIIPCSYEDYLLAAKGEIPNRWILTQSRLA</sequence>
<protein>
    <submittedName>
        <fullName evidence="4">Formiminoglutamase</fullName>
    </submittedName>
</protein>
<comment type="similarity">
    <text evidence="3">Belongs to the arginase family.</text>
</comment>
<dbReference type="OrthoDB" id="931936at2"/>